<protein>
    <recommendedName>
        <fullName evidence="1">diguanylate cyclase</fullName>
        <ecNumber evidence="1">2.7.7.65</ecNumber>
    </recommendedName>
</protein>
<name>A0A2N8ZA08_9VIBR</name>
<feature type="signal peptide" evidence="4">
    <location>
        <begin position="1"/>
        <end position="20"/>
    </location>
</feature>
<dbReference type="Proteomes" id="UP000235828">
    <property type="component" value="Chromosome A"/>
</dbReference>
<dbReference type="Gene3D" id="1.25.40.10">
    <property type="entry name" value="Tetratricopeptide repeat domain"/>
    <property type="match status" value="2"/>
</dbReference>
<dbReference type="RefSeq" id="WP_102521543.1">
    <property type="nucleotide sequence ID" value="NZ_LT960611.1"/>
</dbReference>
<gene>
    <name evidence="6" type="ORF">VTAP4600_A0770</name>
</gene>
<feature type="transmembrane region" description="Helical" evidence="3">
    <location>
        <begin position="447"/>
        <end position="466"/>
    </location>
</feature>
<dbReference type="SUPFAM" id="SSF48452">
    <property type="entry name" value="TPR-like"/>
    <property type="match status" value="2"/>
</dbReference>
<dbReference type="Gene3D" id="3.30.70.270">
    <property type="match status" value="1"/>
</dbReference>
<dbReference type="InterPro" id="IPR000160">
    <property type="entry name" value="GGDEF_dom"/>
</dbReference>
<dbReference type="OrthoDB" id="5906165at2"/>
<dbReference type="SMART" id="SM00028">
    <property type="entry name" value="TPR"/>
    <property type="match status" value="7"/>
</dbReference>
<evidence type="ECO:0000313" key="7">
    <source>
        <dbReference type="Proteomes" id="UP000235828"/>
    </source>
</evidence>
<dbReference type="EMBL" id="LT960611">
    <property type="protein sequence ID" value="SON48749.1"/>
    <property type="molecule type" value="Genomic_DNA"/>
</dbReference>
<dbReference type="GO" id="GO:1902201">
    <property type="term" value="P:negative regulation of bacterial-type flagellum-dependent cell motility"/>
    <property type="evidence" value="ECO:0007669"/>
    <property type="project" value="TreeGrafter"/>
</dbReference>
<dbReference type="InterPro" id="IPR019734">
    <property type="entry name" value="TPR_rpt"/>
</dbReference>
<evidence type="ECO:0000256" key="2">
    <source>
        <dbReference type="PROSITE-ProRule" id="PRU00339"/>
    </source>
</evidence>
<dbReference type="Pfam" id="PF13424">
    <property type="entry name" value="TPR_12"/>
    <property type="match status" value="1"/>
</dbReference>
<dbReference type="InterPro" id="IPR050469">
    <property type="entry name" value="Diguanylate_Cyclase"/>
</dbReference>
<evidence type="ECO:0000256" key="3">
    <source>
        <dbReference type="SAM" id="Phobius"/>
    </source>
</evidence>
<feature type="domain" description="GGDEF" evidence="5">
    <location>
        <begin position="503"/>
        <end position="637"/>
    </location>
</feature>
<dbReference type="NCBIfam" id="TIGR00254">
    <property type="entry name" value="GGDEF"/>
    <property type="match status" value="1"/>
</dbReference>
<evidence type="ECO:0000313" key="6">
    <source>
        <dbReference type="EMBL" id="SON48749.1"/>
    </source>
</evidence>
<sequence length="653" mass="74237">MKSKLTVLILAVIMSQSVYAFDRDSWDKLLGTQGNDNATLAMLQERYIALPNGGERLYISTLIHRFLSVRGQPYFGVTKDTASSYDRFQSNLIAALNDEQNNQNQSSYAKLRNLLNQTKANHDYNARTVIEYQLCRLLSRMGEHHSAKFYCNSARSHLEQMDDPFIPLRHLYRLTANNHDYLGNYELALNDYFQVIDQAKSYHDNSGIYNDVGNLLTDMGEYEQALKYLTLAYDQRRHGNTLPLAVAQVLHSLANLYYEMGNYDTSLEHYDQSLALLKQVDHQYGIALAYIGLGKLHTKYGNHDLSNAYLHQALDMASEQNNRAMKIKITLYLSQAYQAQNINNVAIEYAQTALEYAQNDALYIYESKALRQLSELFELNAQPKLALKYYKQFHKLEVNKHTIDNRNAFEALDLSKSRLVEELENSKLVLKNTSQKLELDNLQQQNLAYGLFIALLGLMITAMIYANKKVRRLAEHDALTHTLSRMGAVANIRAQGPIGSPDKKHVLVLFDLDKFKLINDSYGHPTGDRALKHVAQSINLHLNKNEFIGRLGGEEFIVLLTGVAESDVRNRVEMLRMAISSQPLFSDDEVPIHLSASFSFLATSEDLAEFDVLYSILDQALYQAKQNGRDCVIDAYHDPVDVMPYAASRPTLA</sequence>
<dbReference type="GO" id="GO:0043709">
    <property type="term" value="P:cell adhesion involved in single-species biofilm formation"/>
    <property type="evidence" value="ECO:0007669"/>
    <property type="project" value="TreeGrafter"/>
</dbReference>
<dbReference type="GO" id="GO:0005886">
    <property type="term" value="C:plasma membrane"/>
    <property type="evidence" value="ECO:0007669"/>
    <property type="project" value="TreeGrafter"/>
</dbReference>
<dbReference type="InterPro" id="IPR029787">
    <property type="entry name" value="Nucleotide_cyclase"/>
</dbReference>
<dbReference type="PROSITE" id="PS50005">
    <property type="entry name" value="TPR"/>
    <property type="match status" value="1"/>
</dbReference>
<dbReference type="PANTHER" id="PTHR45138">
    <property type="entry name" value="REGULATORY COMPONENTS OF SENSORY TRANSDUCTION SYSTEM"/>
    <property type="match status" value="1"/>
</dbReference>
<keyword evidence="2" id="KW-0802">TPR repeat</keyword>
<proteinExistence type="predicted"/>
<feature type="repeat" description="TPR" evidence="2">
    <location>
        <begin position="247"/>
        <end position="280"/>
    </location>
</feature>
<evidence type="ECO:0000256" key="1">
    <source>
        <dbReference type="ARBA" id="ARBA00012528"/>
    </source>
</evidence>
<dbReference type="CDD" id="cd01949">
    <property type="entry name" value="GGDEF"/>
    <property type="match status" value="1"/>
</dbReference>
<organism evidence="6 7">
    <name type="scientific">Vibrio tapetis subsp. tapetis</name>
    <dbReference type="NCBI Taxonomy" id="1671868"/>
    <lineage>
        <taxon>Bacteria</taxon>
        <taxon>Pseudomonadati</taxon>
        <taxon>Pseudomonadota</taxon>
        <taxon>Gammaproteobacteria</taxon>
        <taxon>Vibrionales</taxon>
        <taxon>Vibrionaceae</taxon>
        <taxon>Vibrio</taxon>
    </lineage>
</organism>
<dbReference type="SMART" id="SM00267">
    <property type="entry name" value="GGDEF"/>
    <property type="match status" value="1"/>
</dbReference>
<dbReference type="KEGG" id="vta:A0770"/>
<dbReference type="Pfam" id="PF00990">
    <property type="entry name" value="GGDEF"/>
    <property type="match status" value="1"/>
</dbReference>
<keyword evidence="3" id="KW-0472">Membrane</keyword>
<keyword evidence="3" id="KW-0812">Transmembrane</keyword>
<dbReference type="PROSITE" id="PS50887">
    <property type="entry name" value="GGDEF"/>
    <property type="match status" value="1"/>
</dbReference>
<dbReference type="SUPFAM" id="SSF55073">
    <property type="entry name" value="Nucleotide cyclase"/>
    <property type="match status" value="1"/>
</dbReference>
<dbReference type="GO" id="GO:0052621">
    <property type="term" value="F:diguanylate cyclase activity"/>
    <property type="evidence" value="ECO:0007669"/>
    <property type="project" value="UniProtKB-EC"/>
</dbReference>
<reference evidence="6 7" key="1">
    <citation type="submission" date="2017-10" db="EMBL/GenBank/DDBJ databases">
        <authorList>
            <person name="Banno H."/>
            <person name="Chua N.-H."/>
        </authorList>
    </citation>
    <scope>NUCLEOTIDE SEQUENCE [LARGE SCALE GENOMIC DNA]</scope>
    <source>
        <strain evidence="6">Vibrio tapetis CECT4600</strain>
    </source>
</reference>
<dbReference type="InterPro" id="IPR043128">
    <property type="entry name" value="Rev_trsase/Diguanyl_cyclase"/>
</dbReference>
<evidence type="ECO:0000256" key="4">
    <source>
        <dbReference type="SAM" id="SignalP"/>
    </source>
</evidence>
<dbReference type="AlphaFoldDB" id="A0A2N8ZA08"/>
<accession>A0A2N8ZA08</accession>
<feature type="chain" id="PRO_5014647142" description="diguanylate cyclase" evidence="4">
    <location>
        <begin position="21"/>
        <end position="653"/>
    </location>
</feature>
<dbReference type="PANTHER" id="PTHR45138:SF24">
    <property type="entry name" value="DIGUANYLATE CYCLASE DGCC-RELATED"/>
    <property type="match status" value="1"/>
</dbReference>
<dbReference type="EC" id="2.7.7.65" evidence="1"/>
<keyword evidence="3" id="KW-1133">Transmembrane helix</keyword>
<keyword evidence="4" id="KW-0732">Signal</keyword>
<evidence type="ECO:0000259" key="5">
    <source>
        <dbReference type="PROSITE" id="PS50887"/>
    </source>
</evidence>
<dbReference type="InterPro" id="IPR011990">
    <property type="entry name" value="TPR-like_helical_dom_sf"/>
</dbReference>
<keyword evidence="7" id="KW-1185">Reference proteome</keyword>